<gene>
    <name evidence="3" type="ORF">E1295_43610</name>
</gene>
<feature type="compositionally biased region" description="Basic and acidic residues" evidence="1">
    <location>
        <begin position="70"/>
        <end position="79"/>
    </location>
</feature>
<keyword evidence="2" id="KW-0812">Transmembrane</keyword>
<name>A0A4R5E7J6_9ACTN</name>
<evidence type="ECO:0000256" key="1">
    <source>
        <dbReference type="SAM" id="MobiDB-lite"/>
    </source>
</evidence>
<dbReference type="EMBL" id="SMLD01000226">
    <property type="protein sequence ID" value="TDE26874.1"/>
    <property type="molecule type" value="Genomic_DNA"/>
</dbReference>
<keyword evidence="2" id="KW-1133">Transmembrane helix</keyword>
<dbReference type="Proteomes" id="UP000295136">
    <property type="component" value="Unassembled WGS sequence"/>
</dbReference>
<keyword evidence="2" id="KW-0472">Membrane</keyword>
<sequence>MTAALVLSEQAGVRAGEPASYPALVAVPVAFAAMVMISLATPCRVPGGVGRMMATMHVPEPHAGPPDCRSSQHGDRSSH</sequence>
<reference evidence="3 4" key="1">
    <citation type="submission" date="2019-03" db="EMBL/GenBank/DDBJ databases">
        <title>Draft genome sequences of novel Actinobacteria.</title>
        <authorList>
            <person name="Sahin N."/>
            <person name="Ay H."/>
            <person name="Saygin H."/>
        </authorList>
    </citation>
    <scope>NUCLEOTIDE SEQUENCE [LARGE SCALE GENOMIC DNA]</scope>
    <source>
        <strain evidence="3 4">6K102</strain>
    </source>
</reference>
<keyword evidence="4" id="KW-1185">Reference proteome</keyword>
<protein>
    <submittedName>
        <fullName evidence="3">Uncharacterized protein</fullName>
    </submittedName>
</protein>
<evidence type="ECO:0000313" key="3">
    <source>
        <dbReference type="EMBL" id="TDE26874.1"/>
    </source>
</evidence>
<evidence type="ECO:0000256" key="2">
    <source>
        <dbReference type="SAM" id="Phobius"/>
    </source>
</evidence>
<comment type="caution">
    <text evidence="3">The sequence shown here is derived from an EMBL/GenBank/DDBJ whole genome shotgun (WGS) entry which is preliminary data.</text>
</comment>
<organism evidence="3 4">
    <name type="scientific">Nonomuraea mesophila</name>
    <dbReference type="NCBI Taxonomy" id="2530382"/>
    <lineage>
        <taxon>Bacteria</taxon>
        <taxon>Bacillati</taxon>
        <taxon>Actinomycetota</taxon>
        <taxon>Actinomycetes</taxon>
        <taxon>Streptosporangiales</taxon>
        <taxon>Streptosporangiaceae</taxon>
        <taxon>Nonomuraea</taxon>
    </lineage>
</organism>
<feature type="transmembrane region" description="Helical" evidence="2">
    <location>
        <begin position="25"/>
        <end position="43"/>
    </location>
</feature>
<dbReference type="AlphaFoldDB" id="A0A4R5E7J6"/>
<feature type="region of interest" description="Disordered" evidence="1">
    <location>
        <begin position="56"/>
        <end position="79"/>
    </location>
</feature>
<accession>A0A4R5E7J6</accession>
<evidence type="ECO:0000313" key="4">
    <source>
        <dbReference type="Proteomes" id="UP000295136"/>
    </source>
</evidence>
<proteinExistence type="predicted"/>